<proteinExistence type="predicted"/>
<dbReference type="eggNOG" id="ENOG5032UYY">
    <property type="taxonomic scope" value="Bacteria"/>
</dbReference>
<dbReference type="Proteomes" id="UP000005019">
    <property type="component" value="Unassembled WGS sequence"/>
</dbReference>
<reference evidence="2 3" key="1">
    <citation type="journal article" date="2011" name="J. Bacteriol.">
        <title>Genome sequence of Methyloversatilis universalis FAM5T, a methylotrophic representative of the order Rhodocyclales.</title>
        <authorList>
            <person name="Kittichotirat W."/>
            <person name="Good N.M."/>
            <person name="Hall R."/>
            <person name="Bringel F."/>
            <person name="Lajus A."/>
            <person name="Medigue C."/>
            <person name="Smalley N.E."/>
            <person name="Beck D."/>
            <person name="Bumgarner R."/>
            <person name="Vuilleumier S."/>
            <person name="Kalyuzhnaya M.G."/>
        </authorList>
    </citation>
    <scope>NUCLEOTIDE SEQUENCE [LARGE SCALE GENOMIC DNA]</scope>
    <source>
        <strain evidence="3">ATCC BAA-1314 / JCM 13912 / FAM5</strain>
    </source>
</reference>
<dbReference type="RefSeq" id="WP_008059867.1">
    <property type="nucleotide sequence ID" value="NZ_AFHG01000036.1"/>
</dbReference>
<dbReference type="OrthoDB" id="5616300at2"/>
<dbReference type="AlphaFoldDB" id="F5RAN2"/>
<evidence type="ECO:0008006" key="4">
    <source>
        <dbReference type="Google" id="ProtNLM"/>
    </source>
</evidence>
<gene>
    <name evidence="2" type="ORF">METUNv1_01246</name>
</gene>
<protein>
    <recommendedName>
        <fullName evidence="4">Integral membrane protein</fullName>
    </recommendedName>
</protein>
<accession>F5RAN2</accession>
<keyword evidence="3" id="KW-1185">Reference proteome</keyword>
<feature type="chain" id="PRO_5003327138" description="Integral membrane protein" evidence="1">
    <location>
        <begin position="26"/>
        <end position="96"/>
    </location>
</feature>
<dbReference type="STRING" id="1000565.METUNv1_01246"/>
<feature type="signal peptide" evidence="1">
    <location>
        <begin position="1"/>
        <end position="25"/>
    </location>
</feature>
<organism evidence="2 3">
    <name type="scientific">Methyloversatilis universalis (strain ATCC BAA-1314 / DSM 25237 / JCM 13912 / CCUG 52030 / FAM5)</name>
    <dbReference type="NCBI Taxonomy" id="1000565"/>
    <lineage>
        <taxon>Bacteria</taxon>
        <taxon>Pseudomonadati</taxon>
        <taxon>Pseudomonadota</taxon>
        <taxon>Betaproteobacteria</taxon>
        <taxon>Nitrosomonadales</taxon>
        <taxon>Sterolibacteriaceae</taxon>
        <taxon>Methyloversatilis</taxon>
    </lineage>
</organism>
<name>F5RAN2_METUF</name>
<evidence type="ECO:0000313" key="3">
    <source>
        <dbReference type="Proteomes" id="UP000005019"/>
    </source>
</evidence>
<evidence type="ECO:0000313" key="2">
    <source>
        <dbReference type="EMBL" id="EGK72481.1"/>
    </source>
</evidence>
<evidence type="ECO:0000256" key="1">
    <source>
        <dbReference type="SAM" id="SignalP"/>
    </source>
</evidence>
<sequence length="96" mass="9377">MSTNTFGASIAAAAALLALSGTVFAADMPAGSKGAAVGAGDKVHCYGLHACKGNSDCATTEHSCKGQNACKGHGFKATSAKQCLEQGGTIGDLSAK</sequence>
<dbReference type="EMBL" id="AFHG01000036">
    <property type="protein sequence ID" value="EGK72481.1"/>
    <property type="molecule type" value="Genomic_DNA"/>
</dbReference>
<comment type="caution">
    <text evidence="2">The sequence shown here is derived from an EMBL/GenBank/DDBJ whole genome shotgun (WGS) entry which is preliminary data.</text>
</comment>
<keyword evidence="1" id="KW-0732">Signal</keyword>